<dbReference type="NCBIfam" id="TIGR01549">
    <property type="entry name" value="HAD-SF-IA-v1"/>
    <property type="match status" value="1"/>
</dbReference>
<dbReference type="SFLD" id="SFLDS00003">
    <property type="entry name" value="Haloacid_Dehalogenase"/>
    <property type="match status" value="1"/>
</dbReference>
<accession>A0ABT7HJR9</accession>
<evidence type="ECO:0000313" key="2">
    <source>
        <dbReference type="Proteomes" id="UP001225134"/>
    </source>
</evidence>
<dbReference type="Gene3D" id="3.40.50.1000">
    <property type="entry name" value="HAD superfamily/HAD-like"/>
    <property type="match status" value="1"/>
</dbReference>
<dbReference type="InterPro" id="IPR023214">
    <property type="entry name" value="HAD_sf"/>
</dbReference>
<comment type="caution">
    <text evidence="1">The sequence shown here is derived from an EMBL/GenBank/DDBJ whole genome shotgun (WGS) entry which is preliminary data.</text>
</comment>
<dbReference type="PANTHER" id="PTHR43434:SF1">
    <property type="entry name" value="PHOSPHOGLYCOLATE PHOSPHATASE"/>
    <property type="match status" value="1"/>
</dbReference>
<name>A0ABT7HJR9_9FUSO</name>
<gene>
    <name evidence="1" type="ORF">QQA45_02510</name>
</gene>
<dbReference type="EC" id="3.-.-.-" evidence="1"/>
<sequence>MMNVNVVTFDLDGTLVNTLPAIAKAFNEILKKYSYKTFEEEKYMDFIGKGFGVVFDKIKIIRNIKEEKEQFLAEVRAYYNENYYKGIYLYEGIPELLDYLQKKGKILAIITNKDQIATLKHVKTILSKWKFKYIYGNPEDKSYPAKPNPYAINEILKDGYKKDEIVHIGDMKVDYDMAKNAGIKQIHCEYGYEKKASIYENSVACAKEIMELIK</sequence>
<dbReference type="Gene3D" id="1.10.150.240">
    <property type="entry name" value="Putative phosphatase, domain 2"/>
    <property type="match status" value="1"/>
</dbReference>
<dbReference type="Pfam" id="PF13419">
    <property type="entry name" value="HAD_2"/>
    <property type="match status" value="1"/>
</dbReference>
<organism evidence="1 2">
    <name type="scientific">Sneathia sanguinegens</name>
    <dbReference type="NCBI Taxonomy" id="40543"/>
    <lineage>
        <taxon>Bacteria</taxon>
        <taxon>Fusobacteriati</taxon>
        <taxon>Fusobacteriota</taxon>
        <taxon>Fusobacteriia</taxon>
        <taxon>Fusobacteriales</taxon>
        <taxon>Leptotrichiaceae</taxon>
        <taxon>Sneathia</taxon>
    </lineage>
</organism>
<evidence type="ECO:0000313" key="1">
    <source>
        <dbReference type="EMBL" id="MDK9580389.1"/>
    </source>
</evidence>
<dbReference type="EMBL" id="JASSPP010000003">
    <property type="protein sequence ID" value="MDK9580389.1"/>
    <property type="molecule type" value="Genomic_DNA"/>
</dbReference>
<keyword evidence="2" id="KW-1185">Reference proteome</keyword>
<dbReference type="InterPro" id="IPR006439">
    <property type="entry name" value="HAD-SF_hydro_IA"/>
</dbReference>
<dbReference type="SUPFAM" id="SSF56784">
    <property type="entry name" value="HAD-like"/>
    <property type="match status" value="1"/>
</dbReference>
<reference evidence="1 2" key="1">
    <citation type="submission" date="2023-06" db="EMBL/GenBank/DDBJ databases">
        <title>Antibody response to the Sneathia vaginalis cytopathogenic toxin A during pregnancy.</title>
        <authorList>
            <person name="Mccoy Z.T."/>
            <person name="Serrano M.G."/>
            <person name="Spaine K."/>
            <person name="Edwards D.J."/>
            <person name="Buck G.A."/>
            <person name="Jefferson K."/>
        </authorList>
    </citation>
    <scope>NUCLEOTIDE SEQUENCE [LARGE SCALE GENOMIC DNA]</scope>
    <source>
        <strain evidence="1 2">CCUG 42621</strain>
    </source>
</reference>
<dbReference type="GO" id="GO:0016787">
    <property type="term" value="F:hydrolase activity"/>
    <property type="evidence" value="ECO:0007669"/>
    <property type="project" value="UniProtKB-KW"/>
</dbReference>
<dbReference type="InterPro" id="IPR050155">
    <property type="entry name" value="HAD-like_hydrolase_sf"/>
</dbReference>
<dbReference type="NCBIfam" id="TIGR01662">
    <property type="entry name" value="HAD-SF-IIIA"/>
    <property type="match status" value="1"/>
</dbReference>
<keyword evidence="1" id="KW-0378">Hydrolase</keyword>
<dbReference type="InterPro" id="IPR041492">
    <property type="entry name" value="HAD_2"/>
</dbReference>
<dbReference type="PANTHER" id="PTHR43434">
    <property type="entry name" value="PHOSPHOGLYCOLATE PHOSPHATASE"/>
    <property type="match status" value="1"/>
</dbReference>
<dbReference type="InterPro" id="IPR036412">
    <property type="entry name" value="HAD-like_sf"/>
</dbReference>
<dbReference type="InterPro" id="IPR006549">
    <property type="entry name" value="HAD-SF_hydro_IIIA"/>
</dbReference>
<dbReference type="InterPro" id="IPR023198">
    <property type="entry name" value="PGP-like_dom2"/>
</dbReference>
<proteinExistence type="predicted"/>
<dbReference type="PROSITE" id="PS01228">
    <property type="entry name" value="COF_1"/>
    <property type="match status" value="1"/>
</dbReference>
<protein>
    <submittedName>
        <fullName evidence="1">HAD family hydrolase</fullName>
        <ecNumber evidence="1">3.-.-.-</ecNumber>
    </submittedName>
</protein>
<dbReference type="SFLD" id="SFLDG01129">
    <property type="entry name" value="C1.5:_HAD__Beta-PGM__Phosphata"/>
    <property type="match status" value="1"/>
</dbReference>
<dbReference type="RefSeq" id="WP_285152737.1">
    <property type="nucleotide sequence ID" value="NZ_JASSPP010000003.1"/>
</dbReference>
<dbReference type="Proteomes" id="UP001225134">
    <property type="component" value="Unassembled WGS sequence"/>
</dbReference>